<feature type="domain" description="O-antigen ligase-related" evidence="6">
    <location>
        <begin position="182"/>
        <end position="337"/>
    </location>
</feature>
<reference evidence="7 8" key="2">
    <citation type="journal article" date="2011" name="Stand. Genomic Sci.">
        <title>Complete genome sequence of Tolumonas auensis type strain (TA 4).</title>
        <authorList>
            <person name="Chertkov O."/>
            <person name="Copeland A."/>
            <person name="Lucas S."/>
            <person name="Lapidus A."/>
            <person name="Berry K.W."/>
            <person name="Detter J.C."/>
            <person name="Del Rio T.G."/>
            <person name="Hammon N."/>
            <person name="Dalin E."/>
            <person name="Tice H."/>
            <person name="Pitluck S."/>
            <person name="Richardson P."/>
            <person name="Bruce D."/>
            <person name="Goodwin L."/>
            <person name="Han C."/>
            <person name="Tapia R."/>
            <person name="Saunders E."/>
            <person name="Schmutz J."/>
            <person name="Brettin T."/>
            <person name="Larimer F."/>
            <person name="Land M."/>
            <person name="Hauser L."/>
            <person name="Spring S."/>
            <person name="Rohde M."/>
            <person name="Kyrpides N.C."/>
            <person name="Ivanova N."/>
            <person name="Goker M."/>
            <person name="Beller H.R."/>
            <person name="Klenk H.P."/>
            <person name="Woyke T."/>
        </authorList>
    </citation>
    <scope>NUCLEOTIDE SEQUENCE [LARGE SCALE GENOMIC DNA]</scope>
    <source>
        <strain evidence="8">DSM 9187 / TA4</strain>
    </source>
</reference>
<evidence type="ECO:0000256" key="5">
    <source>
        <dbReference type="SAM" id="Phobius"/>
    </source>
</evidence>
<comment type="subcellular location">
    <subcellularLocation>
        <location evidence="1">Membrane</location>
        <topology evidence="1">Multi-pass membrane protein</topology>
    </subcellularLocation>
</comment>
<evidence type="ECO:0000313" key="8">
    <source>
        <dbReference type="Proteomes" id="UP000009073"/>
    </source>
</evidence>
<dbReference type="eggNOG" id="COG3307">
    <property type="taxonomic scope" value="Bacteria"/>
</dbReference>
<dbReference type="PANTHER" id="PTHR37422:SF17">
    <property type="entry name" value="O-ANTIGEN LIGASE"/>
    <property type="match status" value="1"/>
</dbReference>
<evidence type="ECO:0000256" key="3">
    <source>
        <dbReference type="ARBA" id="ARBA00022989"/>
    </source>
</evidence>
<dbReference type="OrthoDB" id="8576060at2"/>
<dbReference type="GO" id="GO:0016020">
    <property type="term" value="C:membrane"/>
    <property type="evidence" value="ECO:0007669"/>
    <property type="project" value="UniProtKB-SubCell"/>
</dbReference>
<proteinExistence type="predicted"/>
<dbReference type="HOGENOM" id="CLU_049451_0_1_6"/>
<reference evidence="8" key="1">
    <citation type="submission" date="2009-05" db="EMBL/GenBank/DDBJ databases">
        <title>Complete sequence of Tolumonas auensis DSM 9187.</title>
        <authorList>
            <consortium name="US DOE Joint Genome Institute"/>
            <person name="Lucas S."/>
            <person name="Copeland A."/>
            <person name="Lapidus A."/>
            <person name="Glavina del Rio T."/>
            <person name="Tice H."/>
            <person name="Bruce D."/>
            <person name="Goodwin L."/>
            <person name="Pitluck S."/>
            <person name="Chertkov O."/>
            <person name="Brettin T."/>
            <person name="Detter J.C."/>
            <person name="Han C."/>
            <person name="Larimer F."/>
            <person name="Land M."/>
            <person name="Hauser L."/>
            <person name="Kyrpides N."/>
            <person name="Mikhailova N."/>
            <person name="Spring S."/>
            <person name="Beller H."/>
        </authorList>
    </citation>
    <scope>NUCLEOTIDE SEQUENCE [LARGE SCALE GENOMIC DNA]</scope>
    <source>
        <strain evidence="8">DSM 9187 / TA4</strain>
    </source>
</reference>
<evidence type="ECO:0000256" key="2">
    <source>
        <dbReference type="ARBA" id="ARBA00022692"/>
    </source>
</evidence>
<dbReference type="Proteomes" id="UP000009073">
    <property type="component" value="Chromosome"/>
</dbReference>
<keyword evidence="8" id="KW-1185">Reference proteome</keyword>
<keyword evidence="2 5" id="KW-0812">Transmembrane</keyword>
<dbReference type="RefSeq" id="WP_012728261.1">
    <property type="nucleotide sequence ID" value="NC_012691.1"/>
</dbReference>
<feature type="transmembrane region" description="Helical" evidence="5">
    <location>
        <begin position="175"/>
        <end position="192"/>
    </location>
</feature>
<dbReference type="STRING" id="595494.Tola_0031"/>
<dbReference type="EMBL" id="CP001616">
    <property type="protein sequence ID" value="ACQ91661.1"/>
    <property type="molecule type" value="Genomic_DNA"/>
</dbReference>
<feature type="transmembrane region" description="Helical" evidence="5">
    <location>
        <begin position="383"/>
        <end position="404"/>
    </location>
</feature>
<evidence type="ECO:0000256" key="4">
    <source>
        <dbReference type="ARBA" id="ARBA00023136"/>
    </source>
</evidence>
<sequence length="416" mass="46011">MPVSSEQVKSLIIQSCYFLFGVLCISTRSGYSYAPAVLLLMSLPLLFRKQTYQILDRNGWLLFAILLIYPLVHGLSILTDGGTIKEFDRPSKVIMGAAILLFCLRNPPRFKWLMLGIATGAITAGSRALFDRLVTGYGRAFEWMVPIQGGDISMTLGLLSLCGVMWSIKTANKGLIVYFALASILGVLGSILSGSRGGWVLFPVILFVIYRIFKDWFSPKVKLGMGLALCLLVAFCLTPQSGVPTRIAAAKSDISLYLSGQNKNTSLGHRFEIWKSSVDSFLEKPLFGWGYHGVRQSQEQQYKQGLITKEAYDFNSHAHNQFLDEMAKRGIIGLGALLALLLIPLYLFKQYLNQSFTPETRTLAAAGVIVVLSTIDYSLSQAFLYHSSGIVFYCASIIFLYSAVRSQQPINGKSLL</sequence>
<dbReference type="InterPro" id="IPR007016">
    <property type="entry name" value="O-antigen_ligase-rel_domated"/>
</dbReference>
<dbReference type="Pfam" id="PF04932">
    <property type="entry name" value="Wzy_C"/>
    <property type="match status" value="1"/>
</dbReference>
<feature type="transmembrane region" description="Helical" evidence="5">
    <location>
        <begin position="59"/>
        <end position="78"/>
    </location>
</feature>
<protein>
    <submittedName>
        <fullName evidence="7">O-antigen polymerase</fullName>
    </submittedName>
</protein>
<dbReference type="AlphaFoldDB" id="C4L785"/>
<feature type="transmembrane region" description="Helical" evidence="5">
    <location>
        <begin position="112"/>
        <end position="130"/>
    </location>
</feature>
<dbReference type="KEGG" id="tau:Tola_0031"/>
<evidence type="ECO:0000256" key="1">
    <source>
        <dbReference type="ARBA" id="ARBA00004141"/>
    </source>
</evidence>
<keyword evidence="3 5" id="KW-1133">Transmembrane helix</keyword>
<gene>
    <name evidence="7" type="ordered locus">Tola_0031</name>
</gene>
<feature type="transmembrane region" description="Helical" evidence="5">
    <location>
        <begin position="198"/>
        <end position="213"/>
    </location>
</feature>
<organism evidence="7 8">
    <name type="scientific">Tolumonas auensis (strain DSM 9187 / NBRC 110442 / TA 4)</name>
    <dbReference type="NCBI Taxonomy" id="595494"/>
    <lineage>
        <taxon>Bacteria</taxon>
        <taxon>Pseudomonadati</taxon>
        <taxon>Pseudomonadota</taxon>
        <taxon>Gammaproteobacteria</taxon>
        <taxon>Aeromonadales</taxon>
        <taxon>Aeromonadaceae</taxon>
        <taxon>Tolumonas</taxon>
    </lineage>
</organism>
<evidence type="ECO:0000313" key="7">
    <source>
        <dbReference type="EMBL" id="ACQ91661.1"/>
    </source>
</evidence>
<name>C4L785_TOLAT</name>
<feature type="transmembrane region" description="Helical" evidence="5">
    <location>
        <begin position="330"/>
        <end position="348"/>
    </location>
</feature>
<dbReference type="PANTHER" id="PTHR37422">
    <property type="entry name" value="TEICHURONIC ACID BIOSYNTHESIS PROTEIN TUAE"/>
    <property type="match status" value="1"/>
</dbReference>
<accession>C4L785</accession>
<dbReference type="InterPro" id="IPR051533">
    <property type="entry name" value="WaaL-like"/>
</dbReference>
<keyword evidence="4 5" id="KW-0472">Membrane</keyword>
<feature type="transmembrane region" description="Helical" evidence="5">
    <location>
        <begin position="30"/>
        <end position="47"/>
    </location>
</feature>
<evidence type="ECO:0000259" key="6">
    <source>
        <dbReference type="Pfam" id="PF04932"/>
    </source>
</evidence>